<name>A0A9W6N2B9_9HYPH</name>
<dbReference type="PANTHER" id="PTHR35303">
    <property type="entry name" value="OS02G0197800 PROTEIN"/>
    <property type="match status" value="1"/>
</dbReference>
<proteinExistence type="predicted"/>
<evidence type="ECO:0000256" key="1">
    <source>
        <dbReference type="ARBA" id="ARBA00022723"/>
    </source>
</evidence>
<evidence type="ECO:0000313" key="4">
    <source>
        <dbReference type="EMBL" id="GLK75115.1"/>
    </source>
</evidence>
<keyword evidence="1" id="KW-0479">Metal-binding</keyword>
<feature type="domain" description="Gamma-butyrobetaine hydroxylase-like N-terminal" evidence="3">
    <location>
        <begin position="12"/>
        <end position="96"/>
    </location>
</feature>
<organism evidence="4 5">
    <name type="scientific">Methylopila jiangsuensis</name>
    <dbReference type="NCBI Taxonomy" id="586230"/>
    <lineage>
        <taxon>Bacteria</taxon>
        <taxon>Pseudomonadati</taxon>
        <taxon>Pseudomonadota</taxon>
        <taxon>Alphaproteobacteria</taxon>
        <taxon>Hyphomicrobiales</taxon>
        <taxon>Methylopilaceae</taxon>
        <taxon>Methylopila</taxon>
    </lineage>
</organism>
<reference evidence="4" key="1">
    <citation type="journal article" date="2014" name="Int. J. Syst. Evol. Microbiol.">
        <title>Complete genome sequence of Corynebacterium casei LMG S-19264T (=DSM 44701T), isolated from a smear-ripened cheese.</title>
        <authorList>
            <consortium name="US DOE Joint Genome Institute (JGI-PGF)"/>
            <person name="Walter F."/>
            <person name="Albersmeier A."/>
            <person name="Kalinowski J."/>
            <person name="Ruckert C."/>
        </authorList>
    </citation>
    <scope>NUCLEOTIDE SEQUENCE</scope>
    <source>
        <strain evidence="4">VKM B-2555</strain>
    </source>
</reference>
<sequence length="121" mass="13263">MMTDDAGWPVEITLSRDGRRLAVGWADGARHELSAELLRVESPSAEVQGHSPEQKTTVPGKRNVTIRDVQQVGSYAVRLVFSDGHDTGIYTWSALRRFGDEGAEMFSAYEAALARQGLSRG</sequence>
<dbReference type="EMBL" id="BSFK01000005">
    <property type="protein sequence ID" value="GLK75115.1"/>
    <property type="molecule type" value="Genomic_DNA"/>
</dbReference>
<keyword evidence="2" id="KW-0408">Iron</keyword>
<dbReference type="AlphaFoldDB" id="A0A9W6N2B9"/>
<dbReference type="InterPro" id="IPR038492">
    <property type="entry name" value="GBBH-like_N_sf"/>
</dbReference>
<dbReference type="Gene3D" id="3.30.2020.30">
    <property type="match status" value="1"/>
</dbReference>
<dbReference type="GO" id="GO:0046872">
    <property type="term" value="F:metal ion binding"/>
    <property type="evidence" value="ECO:0007669"/>
    <property type="project" value="UniProtKB-KW"/>
</dbReference>
<reference evidence="4" key="2">
    <citation type="submission" date="2023-01" db="EMBL/GenBank/DDBJ databases">
        <authorList>
            <person name="Sun Q."/>
            <person name="Evtushenko L."/>
        </authorList>
    </citation>
    <scope>NUCLEOTIDE SEQUENCE</scope>
    <source>
        <strain evidence="4">VKM B-2555</strain>
    </source>
</reference>
<dbReference type="PANTHER" id="PTHR35303:SF5">
    <property type="entry name" value="OS02G0197800 PROTEIN"/>
    <property type="match status" value="1"/>
</dbReference>
<evidence type="ECO:0000259" key="3">
    <source>
        <dbReference type="Pfam" id="PF06155"/>
    </source>
</evidence>
<comment type="caution">
    <text evidence="4">The sequence shown here is derived from an EMBL/GenBank/DDBJ whole genome shotgun (WGS) entry which is preliminary data.</text>
</comment>
<evidence type="ECO:0000256" key="2">
    <source>
        <dbReference type="ARBA" id="ARBA00023004"/>
    </source>
</evidence>
<gene>
    <name evidence="4" type="ORF">GCM10008171_03690</name>
</gene>
<protein>
    <recommendedName>
        <fullName evidence="3">Gamma-butyrobetaine hydroxylase-like N-terminal domain-containing protein</fullName>
    </recommendedName>
</protein>
<evidence type="ECO:0000313" key="5">
    <source>
        <dbReference type="Proteomes" id="UP001143364"/>
    </source>
</evidence>
<dbReference type="Pfam" id="PF06155">
    <property type="entry name" value="GBBH-like_N"/>
    <property type="match status" value="1"/>
</dbReference>
<dbReference type="InterPro" id="IPR010376">
    <property type="entry name" value="GBBH-like_N"/>
</dbReference>
<dbReference type="Proteomes" id="UP001143364">
    <property type="component" value="Unassembled WGS sequence"/>
</dbReference>
<accession>A0A9W6N2B9</accession>
<keyword evidence="5" id="KW-1185">Reference proteome</keyword>